<name>A0A8S5M7W1_9CAUD</name>
<evidence type="ECO:0000313" key="1">
    <source>
        <dbReference type="EMBL" id="DAD78183.1"/>
    </source>
</evidence>
<protein>
    <submittedName>
        <fullName evidence="1">Hyaluronidase</fullName>
    </submittedName>
</protein>
<reference evidence="1" key="1">
    <citation type="journal article" date="2021" name="Proc. Natl. Acad. Sci. U.S.A.">
        <title>A Catalog of Tens of Thousands of Viruses from Human Metagenomes Reveals Hidden Associations with Chronic Diseases.</title>
        <authorList>
            <person name="Tisza M.J."/>
            <person name="Buck C.B."/>
        </authorList>
    </citation>
    <scope>NUCLEOTIDE SEQUENCE</scope>
    <source>
        <strain evidence="1">Ctrgt10</strain>
    </source>
</reference>
<proteinExistence type="predicted"/>
<dbReference type="EMBL" id="BK014839">
    <property type="protein sequence ID" value="DAD78183.1"/>
    <property type="molecule type" value="Genomic_DNA"/>
</dbReference>
<sequence>MATKTLKTRIKLKHDSFNNWSNPSNQYRLLKGEIACATIDRADPANKKLPPVMFKVGDGEHTFNELTWASALAADVYDWAKAASKPSYTYEEVGADKSGAAATAESNAKAYTDQKIAAIPEAAEYTLEPGTADGSLVLKKDGAAVGNAAVVTGWAELLKKAQKGIDDAAAAKAAADAKYTLPDGGIPKAHLSTEVQTALDNADSAVQSVALASGTNNGTVKLTVDGTATDNIAVTGLLSAAFTESSAYATAEQGAKADKAIPNDGYKYVTGNIEYAAGYTTVLGRDPVENMEAATKQYVDAEVAKIDQFKYTISTNAATTPKGVIWYNGATKVTGTLVASADTEYNIYLVPCKHSAAQEQEGYDEYLTVKSGSTYSWEVLGNTRDIDLSQYVNTLSGTANSGVVTNVTKSGNTITVYSKSLATDSPTASGETTTSFIDTISQAADGQITATKKTIPNATTSAAGLMSSADKTKLNGIAENAQVNVIESITVGGVAQTPSSKVVALGEAAGKAVDTSIAANSTSTKLPTSKAVEDRINAHLGIDKVGTVTSVNAGVGLKVSGTASVTPKIEIDDSVVFVFNCGSATELVD</sequence>
<accession>A0A8S5M7W1</accession>
<organism evidence="1">
    <name type="scientific">Siphoviridae sp. ctrgt10</name>
    <dbReference type="NCBI Taxonomy" id="2826479"/>
    <lineage>
        <taxon>Viruses</taxon>
        <taxon>Duplodnaviria</taxon>
        <taxon>Heunggongvirae</taxon>
        <taxon>Uroviricota</taxon>
        <taxon>Caudoviricetes</taxon>
    </lineage>
</organism>